<dbReference type="JaponicusDB" id="SJAG_05161"/>
<evidence type="ECO:0000259" key="1">
    <source>
        <dbReference type="PROSITE" id="PS50013"/>
    </source>
</evidence>
<dbReference type="HOGENOM" id="CLU_2020839_0_0_1"/>
<dbReference type="SUPFAM" id="SSF54160">
    <property type="entry name" value="Chromo domain-like"/>
    <property type="match status" value="1"/>
</dbReference>
<dbReference type="GeneID" id="7048682"/>
<dbReference type="Pfam" id="PF24626">
    <property type="entry name" value="SH3_Tf2-1"/>
    <property type="match status" value="1"/>
</dbReference>
<dbReference type="OrthoDB" id="3364639at2759"/>
<sequence length="123" mass="13989">LTKLWDGPFKILKRQGNTAELLLPPKSSAHPVYNVSRLKPYHGDLPETSWNPDAGAEPQYEVDELLGHTCHKGKWSYYGRWTHYTEDDDSWEPSDYLMDSTIREYWAKVVALGGSVPEGALPN</sequence>
<accession>B6K8H4</accession>
<dbReference type="VEuPathDB" id="FungiDB:SJAG_05161"/>
<protein>
    <recommendedName>
        <fullName evidence="1">Chromo domain-containing protein</fullName>
    </recommendedName>
</protein>
<dbReference type="Pfam" id="PF00385">
    <property type="entry name" value="Chromo"/>
    <property type="match status" value="1"/>
</dbReference>
<feature type="non-terminal residue" evidence="2">
    <location>
        <position position="1"/>
    </location>
</feature>
<evidence type="ECO:0000313" key="3">
    <source>
        <dbReference type="Proteomes" id="UP000001744"/>
    </source>
</evidence>
<gene>
    <name evidence="2" type="ORF">SJAG_05161</name>
</gene>
<dbReference type="Proteomes" id="UP000001744">
    <property type="component" value="Unassembled WGS sequence"/>
</dbReference>
<reference evidence="2 3" key="1">
    <citation type="journal article" date="2011" name="Science">
        <title>Comparative functional genomics of the fission yeasts.</title>
        <authorList>
            <person name="Rhind N."/>
            <person name="Chen Z."/>
            <person name="Yassour M."/>
            <person name="Thompson D.A."/>
            <person name="Haas B.J."/>
            <person name="Habib N."/>
            <person name="Wapinski I."/>
            <person name="Roy S."/>
            <person name="Lin M.F."/>
            <person name="Heiman D.I."/>
            <person name="Young S.K."/>
            <person name="Furuya K."/>
            <person name="Guo Y."/>
            <person name="Pidoux A."/>
            <person name="Chen H.M."/>
            <person name="Robbertse B."/>
            <person name="Goldberg J.M."/>
            <person name="Aoki K."/>
            <person name="Bayne E.H."/>
            <person name="Berlin A.M."/>
            <person name="Desjardins C.A."/>
            <person name="Dobbs E."/>
            <person name="Dukaj L."/>
            <person name="Fan L."/>
            <person name="FitzGerald M.G."/>
            <person name="French C."/>
            <person name="Gujja S."/>
            <person name="Hansen K."/>
            <person name="Keifenheim D."/>
            <person name="Levin J.Z."/>
            <person name="Mosher R.A."/>
            <person name="Mueller C.A."/>
            <person name="Pfiffner J."/>
            <person name="Priest M."/>
            <person name="Russ C."/>
            <person name="Smialowska A."/>
            <person name="Swoboda P."/>
            <person name="Sykes S.M."/>
            <person name="Vaughn M."/>
            <person name="Vengrova S."/>
            <person name="Yoder R."/>
            <person name="Zeng Q."/>
            <person name="Allshire R."/>
            <person name="Baulcombe D."/>
            <person name="Birren B.W."/>
            <person name="Brown W."/>
            <person name="Ekwall K."/>
            <person name="Kellis M."/>
            <person name="Leatherwood J."/>
            <person name="Levin H."/>
            <person name="Margalit H."/>
            <person name="Martienssen R."/>
            <person name="Nieduszynski C.A."/>
            <person name="Spatafora J.W."/>
            <person name="Friedman N."/>
            <person name="Dalgaard J.Z."/>
            <person name="Baumann P."/>
            <person name="Niki H."/>
            <person name="Regev A."/>
            <person name="Nusbaum C."/>
        </authorList>
    </citation>
    <scope>NUCLEOTIDE SEQUENCE [LARGE SCALE GENOMIC DNA]</scope>
    <source>
        <strain evidence="3">yFS275 / FY16936</strain>
    </source>
</reference>
<dbReference type="CDD" id="cd00024">
    <property type="entry name" value="CD_CSD"/>
    <property type="match status" value="1"/>
</dbReference>
<dbReference type="STRING" id="402676.B6K8H4"/>
<organism evidence="2 3">
    <name type="scientific">Schizosaccharomyces japonicus (strain yFS275 / FY16936)</name>
    <name type="common">Fission yeast</name>
    <dbReference type="NCBI Taxonomy" id="402676"/>
    <lineage>
        <taxon>Eukaryota</taxon>
        <taxon>Fungi</taxon>
        <taxon>Dikarya</taxon>
        <taxon>Ascomycota</taxon>
        <taxon>Taphrinomycotina</taxon>
        <taxon>Schizosaccharomycetes</taxon>
        <taxon>Schizosaccharomycetales</taxon>
        <taxon>Schizosaccharomycetaceae</taxon>
        <taxon>Schizosaccharomyces</taxon>
    </lineage>
</organism>
<dbReference type="EMBL" id="KE651169">
    <property type="protein sequence ID" value="EEB05017.1"/>
    <property type="molecule type" value="Genomic_DNA"/>
</dbReference>
<dbReference type="Gene3D" id="2.40.50.40">
    <property type="match status" value="1"/>
</dbReference>
<name>B6K8H4_SCHJY</name>
<dbReference type="InterPro" id="IPR023780">
    <property type="entry name" value="Chromo_domain"/>
</dbReference>
<keyword evidence="3" id="KW-1185">Reference proteome</keyword>
<proteinExistence type="predicted"/>
<dbReference type="InterPro" id="IPR000953">
    <property type="entry name" value="Chromo/chromo_shadow_dom"/>
</dbReference>
<dbReference type="RefSeq" id="XP_002176121.1">
    <property type="nucleotide sequence ID" value="XM_002176085.1"/>
</dbReference>
<dbReference type="InterPro" id="IPR056924">
    <property type="entry name" value="SH3_Tf2-1"/>
</dbReference>
<dbReference type="InterPro" id="IPR016197">
    <property type="entry name" value="Chromo-like_dom_sf"/>
</dbReference>
<feature type="domain" description="Chromo" evidence="1">
    <location>
        <begin position="60"/>
        <end position="97"/>
    </location>
</feature>
<dbReference type="AlphaFoldDB" id="B6K8H4"/>
<dbReference type="PROSITE" id="PS50013">
    <property type="entry name" value="CHROMO_2"/>
    <property type="match status" value="1"/>
</dbReference>
<dbReference type="GO" id="GO:0040029">
    <property type="term" value="P:epigenetic regulation of gene expression"/>
    <property type="evidence" value="ECO:0007669"/>
    <property type="project" value="UniProtKB-ARBA"/>
</dbReference>
<evidence type="ECO:0000313" key="2">
    <source>
        <dbReference type="EMBL" id="EEB05017.1"/>
    </source>
</evidence>